<accession>A0A9Y2IBK0</accession>
<gene>
    <name evidence="1" type="ORF">QRX50_31390</name>
</gene>
<reference evidence="1 2" key="1">
    <citation type="submission" date="2023-06" db="EMBL/GenBank/DDBJ databases">
        <authorList>
            <person name="Oyuntsetseg B."/>
            <person name="Kim S.B."/>
        </authorList>
    </citation>
    <scope>NUCLEOTIDE SEQUENCE [LARGE SCALE GENOMIC DNA]</scope>
    <source>
        <strain evidence="1 2">2-15</strain>
    </source>
</reference>
<organism evidence="1 2">
    <name type="scientific">Amycolatopsis carbonis</name>
    <dbReference type="NCBI Taxonomy" id="715471"/>
    <lineage>
        <taxon>Bacteria</taxon>
        <taxon>Bacillati</taxon>
        <taxon>Actinomycetota</taxon>
        <taxon>Actinomycetes</taxon>
        <taxon>Pseudonocardiales</taxon>
        <taxon>Pseudonocardiaceae</taxon>
        <taxon>Amycolatopsis</taxon>
    </lineage>
</organism>
<name>A0A9Y2IBK0_9PSEU</name>
<dbReference type="AlphaFoldDB" id="A0A9Y2IBK0"/>
<evidence type="ECO:0000313" key="2">
    <source>
        <dbReference type="Proteomes" id="UP001236014"/>
    </source>
</evidence>
<dbReference type="EMBL" id="CP127294">
    <property type="protein sequence ID" value="WIX75966.1"/>
    <property type="molecule type" value="Genomic_DNA"/>
</dbReference>
<dbReference type="InterPro" id="IPR036271">
    <property type="entry name" value="Tet_transcr_reg_TetR-rel_C_sf"/>
</dbReference>
<proteinExistence type="predicted"/>
<dbReference type="RefSeq" id="WP_285966728.1">
    <property type="nucleotide sequence ID" value="NZ_CP127294.1"/>
</dbReference>
<dbReference type="Gene3D" id="1.10.357.10">
    <property type="entry name" value="Tetracycline Repressor, domain 2"/>
    <property type="match status" value="1"/>
</dbReference>
<dbReference type="KEGG" id="acab:QRX50_31390"/>
<evidence type="ECO:0000313" key="1">
    <source>
        <dbReference type="EMBL" id="WIX75966.1"/>
    </source>
</evidence>
<sequence length="130" mass="13891">MDEILGGTALLDRLGELLTAEGTQAERVAAAWRHLADPARLPHLQLFFARFGMAADVPGRHPEFLAQTRGRWVEVVAGALRGDAAVVRPEDTAVAIVALWRGLQMLLICGTPPAEVDAAHERAVAALLPA</sequence>
<protein>
    <submittedName>
        <fullName evidence="1">Uncharacterized protein</fullName>
    </submittedName>
</protein>
<keyword evidence="2" id="KW-1185">Reference proteome</keyword>
<dbReference type="Proteomes" id="UP001236014">
    <property type="component" value="Chromosome"/>
</dbReference>
<dbReference type="SUPFAM" id="SSF48498">
    <property type="entry name" value="Tetracyclin repressor-like, C-terminal domain"/>
    <property type="match status" value="1"/>
</dbReference>